<organism evidence="1 2">
    <name type="scientific">Bombyx mandarina</name>
    <name type="common">Wild silk moth</name>
    <name type="synonym">Wild silkworm</name>
    <dbReference type="NCBI Taxonomy" id="7092"/>
    <lineage>
        <taxon>Eukaryota</taxon>
        <taxon>Metazoa</taxon>
        <taxon>Ecdysozoa</taxon>
        <taxon>Arthropoda</taxon>
        <taxon>Hexapoda</taxon>
        <taxon>Insecta</taxon>
        <taxon>Pterygota</taxon>
        <taxon>Neoptera</taxon>
        <taxon>Endopterygota</taxon>
        <taxon>Lepidoptera</taxon>
        <taxon>Glossata</taxon>
        <taxon>Ditrysia</taxon>
        <taxon>Bombycoidea</taxon>
        <taxon>Bombycidae</taxon>
        <taxon>Bombycinae</taxon>
        <taxon>Bombyx</taxon>
    </lineage>
</organism>
<reference evidence="2" key="1">
    <citation type="submission" date="2025-08" db="UniProtKB">
        <authorList>
            <consortium name="RefSeq"/>
        </authorList>
    </citation>
    <scope>IDENTIFICATION</scope>
    <source>
        <tissue evidence="2">Silk gland</tissue>
    </source>
</reference>
<dbReference type="Gene3D" id="2.40.50.90">
    <property type="match status" value="1"/>
</dbReference>
<accession>A0A6J2JX14</accession>
<proteinExistence type="predicted"/>
<gene>
    <name evidence="2" type="primary">LOC114245857</name>
</gene>
<dbReference type="Gene3D" id="2.30.30.140">
    <property type="match status" value="1"/>
</dbReference>
<dbReference type="GeneID" id="114245857"/>
<sequence length="339" mass="38643">MNINVTTFINPFSFFCMPEASQKINLPENDQILSSQNVGSSIDPSKVNHGQYVAVLWQSRWTRGIITMESQCLIWLIDFGIYLRPNEKTVFISLPTEYKKLPTKVFEASIHGVMPLDKRINESCEIENQICTNWNKGAIEKMQEIIKYSKRLYFVPVAVISTKENDVVLGNLYYEASGCSSLVNIVDELEGWPVFLEKNESAYIQNLSVLYSNRRRHRACLLKPLPNVTIPNISTNLSLEEYNSICGKVLDICEARKSDCASEDGSTVVNAKLKEQKTIYTLTFEEIEMYSNMYITIAGQEHNALNLLLNKIRDLRMCEKYKNAKPIGRATTRLGSTHN</sequence>
<dbReference type="Proteomes" id="UP000504629">
    <property type="component" value="Unplaced"/>
</dbReference>
<dbReference type="InterPro" id="IPR035437">
    <property type="entry name" value="SNase_OB-fold_sf"/>
</dbReference>
<evidence type="ECO:0000313" key="2">
    <source>
        <dbReference type="RefSeq" id="XP_028033963.1"/>
    </source>
</evidence>
<name>A0A6J2JX14_BOMMA</name>
<dbReference type="AlphaFoldDB" id="A0A6J2JX14"/>
<evidence type="ECO:0000313" key="1">
    <source>
        <dbReference type="Proteomes" id="UP000504629"/>
    </source>
</evidence>
<dbReference type="RefSeq" id="XP_028033963.1">
    <property type="nucleotide sequence ID" value="XM_028178162.1"/>
</dbReference>
<protein>
    <submittedName>
        <fullName evidence="2">Uncharacterized protein LOC114245857</fullName>
    </submittedName>
</protein>
<keyword evidence="1" id="KW-1185">Reference proteome</keyword>
<dbReference type="KEGG" id="bman:114245857"/>
<dbReference type="OrthoDB" id="7147154at2759"/>
<dbReference type="SUPFAM" id="SSF63748">
    <property type="entry name" value="Tudor/PWWP/MBT"/>
    <property type="match status" value="1"/>
</dbReference>